<protein>
    <recommendedName>
        <fullName evidence="3">Carbohydrate-binding domain-containing protein</fullName>
    </recommendedName>
</protein>
<name>A0A0F9EL28_9ZZZZ</name>
<feature type="region of interest" description="Disordered" evidence="1">
    <location>
        <begin position="208"/>
        <end position="229"/>
    </location>
</feature>
<evidence type="ECO:0000313" key="2">
    <source>
        <dbReference type="EMBL" id="KKL45605.1"/>
    </source>
</evidence>
<feature type="non-terminal residue" evidence="2">
    <location>
        <position position="1"/>
    </location>
</feature>
<evidence type="ECO:0008006" key="3">
    <source>
        <dbReference type="Google" id="ProtNLM"/>
    </source>
</evidence>
<dbReference type="AlphaFoldDB" id="A0A0F9EL28"/>
<dbReference type="EMBL" id="LAZR01034329">
    <property type="protein sequence ID" value="KKL45605.1"/>
    <property type="molecule type" value="Genomic_DNA"/>
</dbReference>
<reference evidence="2" key="1">
    <citation type="journal article" date="2015" name="Nature">
        <title>Complex archaea that bridge the gap between prokaryotes and eukaryotes.</title>
        <authorList>
            <person name="Spang A."/>
            <person name="Saw J.H."/>
            <person name="Jorgensen S.L."/>
            <person name="Zaremba-Niedzwiedzka K."/>
            <person name="Martijn J."/>
            <person name="Lind A.E."/>
            <person name="van Eijk R."/>
            <person name="Schleper C."/>
            <person name="Guy L."/>
            <person name="Ettema T.J."/>
        </authorList>
    </citation>
    <scope>NUCLEOTIDE SEQUENCE</scope>
</reference>
<dbReference type="SUPFAM" id="SSF49344">
    <property type="entry name" value="CBD9-like"/>
    <property type="match status" value="1"/>
</dbReference>
<proteinExistence type="predicted"/>
<evidence type="ECO:0000256" key="1">
    <source>
        <dbReference type="SAM" id="MobiDB-lite"/>
    </source>
</evidence>
<accession>A0A0F9EL28</accession>
<gene>
    <name evidence="2" type="ORF">LCGC14_2353950</name>
</gene>
<dbReference type="Gene3D" id="2.60.40.1190">
    <property type="match status" value="1"/>
</dbReference>
<sequence>EPVSTTMRPTMIAGGAVPASAVLPCSPVLPARPAKWGFEEQHTVKLKFTSPRFEAIPFLRRFPRLDGDLSDWGRIRPLILRPTGGDEAILVYAAWNYQGFFFGYRVKQDAERFYYPTLWRMTRNHNSGGVGFVKVKGVDWAFRGDYFRLMFDTLDARNTNRGERHTLELVVFPSGTESNPSVPGIERVIDSQRDAKRKQWRGVKSSCVVFPNQPPPSSGPDGSGPYRATRRSADGYTMEVFVPRSALKVPVFAPGWYIGFDCAVATGVQQNRRFRGQKWAGGSPDRPDQWGDLLLLGTYPRIIIQQASAAGEVVSSMSPGSSYLLTVIDPDRNVRASTKDTVLVSAEVVRSSSAGDVEVFVLAETAANSGIFRGYVNTQPGAGRQVQGVLEIMPMEEVRLGYVDVANAKGKRNVINEMRLPVIAPVVRVASSPRGGH</sequence>
<comment type="caution">
    <text evidence="2">The sequence shown here is derived from an EMBL/GenBank/DDBJ whole genome shotgun (WGS) entry which is preliminary data.</text>
</comment>
<organism evidence="2">
    <name type="scientific">marine sediment metagenome</name>
    <dbReference type="NCBI Taxonomy" id="412755"/>
    <lineage>
        <taxon>unclassified sequences</taxon>
        <taxon>metagenomes</taxon>
        <taxon>ecological metagenomes</taxon>
    </lineage>
</organism>